<dbReference type="CDD" id="cd00146">
    <property type="entry name" value="PKD"/>
    <property type="match status" value="5"/>
</dbReference>
<dbReference type="Pfam" id="PF13585">
    <property type="entry name" value="CHU_C"/>
    <property type="match status" value="1"/>
</dbReference>
<feature type="domain" description="PKD" evidence="7">
    <location>
        <begin position="114"/>
        <end position="183"/>
    </location>
</feature>
<evidence type="ECO:0000256" key="2">
    <source>
        <dbReference type="ARBA" id="ARBA00022692"/>
    </source>
</evidence>
<proteinExistence type="predicted"/>
<accession>A0A173MIE0</accession>
<dbReference type="InterPro" id="IPR026341">
    <property type="entry name" value="T9SS_type_B"/>
</dbReference>
<feature type="domain" description="PKD" evidence="7">
    <location>
        <begin position="666"/>
        <end position="722"/>
    </location>
</feature>
<feature type="domain" description="PKD" evidence="7">
    <location>
        <begin position="482"/>
        <end position="531"/>
    </location>
</feature>
<evidence type="ECO:0000313" key="9">
    <source>
        <dbReference type="Proteomes" id="UP000186917"/>
    </source>
</evidence>
<dbReference type="KEGG" id="fln:FLA_3201"/>
<dbReference type="InterPro" id="IPR022409">
    <property type="entry name" value="PKD/Chitinase_dom"/>
</dbReference>
<dbReference type="STRING" id="477680.SAMN05421788_102198"/>
<evidence type="ECO:0000313" key="8">
    <source>
        <dbReference type="EMBL" id="SIS93737.1"/>
    </source>
</evidence>
<evidence type="ECO:0000256" key="5">
    <source>
        <dbReference type="ARBA" id="ARBA00023136"/>
    </source>
</evidence>
<dbReference type="OrthoDB" id="7794186at2"/>
<evidence type="ECO:0000256" key="3">
    <source>
        <dbReference type="ARBA" id="ARBA00022737"/>
    </source>
</evidence>
<dbReference type="GO" id="GO:0005886">
    <property type="term" value="C:plasma membrane"/>
    <property type="evidence" value="ECO:0007669"/>
    <property type="project" value="TreeGrafter"/>
</dbReference>
<evidence type="ECO:0000259" key="7">
    <source>
        <dbReference type="PROSITE" id="PS50093"/>
    </source>
</evidence>
<dbReference type="EMBL" id="FTOR01000002">
    <property type="protein sequence ID" value="SIS93737.1"/>
    <property type="molecule type" value="Genomic_DNA"/>
</dbReference>
<dbReference type="PANTHER" id="PTHR46730">
    <property type="entry name" value="POLYCYSTIN-1"/>
    <property type="match status" value="1"/>
</dbReference>
<reference evidence="9" key="1">
    <citation type="submission" date="2017-01" db="EMBL/GenBank/DDBJ databases">
        <authorList>
            <person name="Varghese N."/>
            <person name="Submissions S."/>
        </authorList>
    </citation>
    <scope>NUCLEOTIDE SEQUENCE [LARGE SCALE GENOMIC DNA]</scope>
    <source>
        <strain evidence="9">DSM 21054</strain>
    </source>
</reference>
<dbReference type="PROSITE" id="PS50093">
    <property type="entry name" value="PKD"/>
    <property type="match status" value="7"/>
</dbReference>
<dbReference type="RefSeq" id="WP_076377784.1">
    <property type="nucleotide sequence ID" value="NZ_AP017422.1"/>
</dbReference>
<dbReference type="PANTHER" id="PTHR46730:SF4">
    <property type="entry name" value="POLYCYSTIC KIDNEY DISEASE PROTEIN 1-LIKE 1"/>
    <property type="match status" value="1"/>
</dbReference>
<feature type="domain" description="PKD" evidence="7">
    <location>
        <begin position="220"/>
        <end position="286"/>
    </location>
</feature>
<feature type="signal peptide" evidence="6">
    <location>
        <begin position="1"/>
        <end position="30"/>
    </location>
</feature>
<dbReference type="GO" id="GO:0005261">
    <property type="term" value="F:monoatomic cation channel activity"/>
    <property type="evidence" value="ECO:0007669"/>
    <property type="project" value="TreeGrafter"/>
</dbReference>
<dbReference type="SUPFAM" id="SSF49299">
    <property type="entry name" value="PKD domain"/>
    <property type="match status" value="7"/>
</dbReference>
<feature type="domain" description="PKD" evidence="7">
    <location>
        <begin position="935"/>
        <end position="985"/>
    </location>
</feature>
<keyword evidence="4" id="KW-1133">Transmembrane helix</keyword>
<protein>
    <submittedName>
        <fullName evidence="8">Gliding motility-associated C-terminal domain-containing protein</fullName>
    </submittedName>
</protein>
<dbReference type="Proteomes" id="UP000186917">
    <property type="component" value="Unassembled WGS sequence"/>
</dbReference>
<gene>
    <name evidence="8" type="ORF">SAMN05421788_102198</name>
</gene>
<dbReference type="InterPro" id="IPR000601">
    <property type="entry name" value="PKD_dom"/>
</dbReference>
<keyword evidence="9" id="KW-1185">Reference proteome</keyword>
<dbReference type="NCBIfam" id="TIGR04131">
    <property type="entry name" value="Bac_Flav_CTERM"/>
    <property type="match status" value="1"/>
</dbReference>
<dbReference type="Gene3D" id="2.60.40.10">
    <property type="entry name" value="Immunoglobulins"/>
    <property type="match status" value="7"/>
</dbReference>
<sequence length="1330" mass="144917">MRLALRLNLFKKHFALLSCLIFIHFNTLHAQLTASFTADNISGCSPLTVNFSNTSTGTSASTIYSWSLGNSSSSSDKNAAAIYTEAKSYTVTLTVTDGNKTATSSKTITVNENPVVDFTVSSQKVCSPGNVTFTPAVTNSTITSCTWDFGDGTTTQTNAYPTQHYYPVATDVSISLTVTNSKGCTGFALKNNYIHIAAPVTATFEADKTFLCALGDPLHFTNTSTGGTPLTYSWTFGDGGTATEKEPAHNYTQKGTYSVTLTATDADGCSASATKSSYLNIANYSTDFTVPDLLCQNASLVFNNQSNPINYNAQWSIDGNLTYWSYSSLYTNIYTPGNHTISLTNTFGTCIQTITKTVTVQASPNTTGFITDYQRCDPTMTLHVKDTTAGAVKWEWYNNYNYTNFPNTTQEFTFSYPSHNNYSISLRVSNAAGCSTSVGKNIDFSTPTAYITPTNLDPSSNQSNHHCGKGDFRFTMSDPYLESGDAVSTWNWTFGDGGTSTQAIPEHTYTKAGSYPVNVTFTTSKGCTGTAYTYYYTTIYIDTLIKPDFTASTTSLCGSGYATLTDNLGYYSVSGDYIYRTWYVDNAYNNWGSYYNSNQISLSSMGKHTIKLIVNSGACTDSVIKVNYLEVLPPILETNATSYTSNCEDNRGKINFKLKAEQVDKWEWDYGDGQKATYTILSDTTHTYTKSGSYTVNIKATTGSCSVSRQVYVNVQLKLVPTLSTTATEICKGGDLPFTLQVNPSDPGYLPYNYYYLFNWQYEDGTNYNRYYYSYLQLAPSATGILEKVDSTKQKIRAILQYNGCIDTTNYITLTFKECTPPVIPDPPVTPTQPAVSATVSKTLLSSSKCPPVLVQLSASINVSYTRRVWNFGDGTIVEGTGYTSHVYTRPGKYFITLDVYNNTTLIGTYKDSVVIYQSQTAVTLTNNEGCPGQTVTLQATGSNTSSLIWDFGDGNVQASSAQVTHTYTKAGNYSPAVVEKDAQGCTYYTDAGEQAIIHPIPTIQINPANGATCRGSAVALTATGATNYEWTPATGLNNNQVANPMASPPQTTEYTINGTSQWGCKGSTTYTVEVYQPFSLVLPATASICKGESIQLQASGADTYKWINNTSNLSNTQSATPVANPQSTIQYTLVGYDTHQCFTDTATITVTVNPLPVVDAGKDAEVLVGVPVPLTATSPDVITQWNWQPATYLNCTSCASPVSTPMSQISYVVTGTNQYNCKATDTVTIKMQCQQQLVQIPTGFSPNGDGRNDYFTIKGISFIKHMTIFNRWGLKVFDRSNFIASDQSNCWDGKYNGELQPPGAYVYFIEMQCPDGGVFLRNGTITVIR</sequence>
<comment type="subcellular location">
    <subcellularLocation>
        <location evidence="1">Membrane</location>
        <topology evidence="1">Multi-pass membrane protein</topology>
    </subcellularLocation>
</comment>
<dbReference type="InterPro" id="IPR035986">
    <property type="entry name" value="PKD_dom_sf"/>
</dbReference>
<feature type="domain" description="PKD" evidence="7">
    <location>
        <begin position="870"/>
        <end position="916"/>
    </location>
</feature>
<keyword evidence="2" id="KW-0812">Transmembrane</keyword>
<evidence type="ECO:0000256" key="4">
    <source>
        <dbReference type="ARBA" id="ARBA00022989"/>
    </source>
</evidence>
<evidence type="ECO:0000256" key="6">
    <source>
        <dbReference type="SAM" id="SignalP"/>
    </source>
</evidence>
<feature type="chain" id="PRO_5030023008" evidence="6">
    <location>
        <begin position="31"/>
        <end position="1330"/>
    </location>
</feature>
<dbReference type="Pfam" id="PF18911">
    <property type="entry name" value="PKD_4"/>
    <property type="match status" value="7"/>
</dbReference>
<dbReference type="InterPro" id="IPR013783">
    <property type="entry name" value="Ig-like_fold"/>
</dbReference>
<dbReference type="GO" id="GO:0006816">
    <property type="term" value="P:calcium ion transport"/>
    <property type="evidence" value="ECO:0007669"/>
    <property type="project" value="TreeGrafter"/>
</dbReference>
<keyword evidence="5" id="KW-0472">Membrane</keyword>
<keyword evidence="3" id="KW-0677">Repeat</keyword>
<keyword evidence="6" id="KW-0732">Signal</keyword>
<organism evidence="8 9">
    <name type="scientific">Filimonas lacunae</name>
    <dbReference type="NCBI Taxonomy" id="477680"/>
    <lineage>
        <taxon>Bacteria</taxon>
        <taxon>Pseudomonadati</taxon>
        <taxon>Bacteroidota</taxon>
        <taxon>Chitinophagia</taxon>
        <taxon>Chitinophagales</taxon>
        <taxon>Chitinophagaceae</taxon>
        <taxon>Filimonas</taxon>
    </lineage>
</organism>
<dbReference type="SMART" id="SM00089">
    <property type="entry name" value="PKD"/>
    <property type="match status" value="8"/>
</dbReference>
<feature type="domain" description="PKD" evidence="7">
    <location>
        <begin position="32"/>
        <end position="110"/>
    </location>
</feature>
<evidence type="ECO:0000256" key="1">
    <source>
        <dbReference type="ARBA" id="ARBA00004141"/>
    </source>
</evidence>
<name>A0A173MIE0_9BACT</name>